<dbReference type="AlphaFoldDB" id="A0A927YP74"/>
<evidence type="ECO:0000256" key="1">
    <source>
        <dbReference type="ARBA" id="ARBA00018672"/>
    </source>
</evidence>
<dbReference type="InterPro" id="IPR016032">
    <property type="entry name" value="Sig_transdc_resp-reg_C-effctor"/>
</dbReference>
<evidence type="ECO:0000256" key="5">
    <source>
        <dbReference type="PROSITE-ProRule" id="PRU00169"/>
    </source>
</evidence>
<dbReference type="Proteomes" id="UP000766246">
    <property type="component" value="Unassembled WGS sequence"/>
</dbReference>
<evidence type="ECO:0000256" key="4">
    <source>
        <dbReference type="ARBA" id="ARBA00024867"/>
    </source>
</evidence>
<sequence length="262" mass="30017">MKTLIVDDRQLAVNALVGTLREIDPAGKHIGLISSKEAISYLKENEVDVCFLDIEMPDMNGLMLAQELKNIRPNVNLVFVTGHVEYAYDSYKLFASGYLMKPASTDDVRNVLDNLRNPVSSRHSRVCVRCFGNFEIFVDDEPLVFHRTKAKELFAYLVDNKGAFCSTGELVGALWEDEEVTDSKLSQIRSFIAEIRKVFEEKNLPDMIIKEYSKMAIRPEKIDCDYYRYLNGEEGAKKSFMGEYMKQYSWAETRLGELTMRG</sequence>
<comment type="caution">
    <text evidence="7">The sequence shown here is derived from an EMBL/GenBank/DDBJ whole genome shotgun (WGS) entry which is preliminary data.</text>
</comment>
<evidence type="ECO:0000256" key="2">
    <source>
        <dbReference type="ARBA" id="ARBA00022553"/>
    </source>
</evidence>
<dbReference type="InterPro" id="IPR050595">
    <property type="entry name" value="Bact_response_regulator"/>
</dbReference>
<evidence type="ECO:0000259" key="6">
    <source>
        <dbReference type="PROSITE" id="PS50110"/>
    </source>
</evidence>
<comment type="function">
    <text evidence="4">May play the central regulatory role in sporulation. It may be an element of the effector pathway responsible for the activation of sporulation genes in response to nutritional stress. Spo0A may act in concert with spo0H (a sigma factor) to control the expression of some genes that are critical to the sporulation process.</text>
</comment>
<dbReference type="PANTHER" id="PTHR44591:SF24">
    <property type="entry name" value="PROTEIN-GLUTAMATE METHYLESTERASE_PROTEIN-GLUTAMINE GLUTAMINASE 1"/>
    <property type="match status" value="1"/>
</dbReference>
<dbReference type="Gene3D" id="3.40.50.2300">
    <property type="match status" value="1"/>
</dbReference>
<dbReference type="SUPFAM" id="SSF52172">
    <property type="entry name" value="CheY-like"/>
    <property type="match status" value="1"/>
</dbReference>
<gene>
    <name evidence="7" type="ORF">E7272_00060</name>
</gene>
<proteinExistence type="predicted"/>
<keyword evidence="3" id="KW-0238">DNA-binding</keyword>
<accession>A0A927YP74</accession>
<reference evidence="7" key="1">
    <citation type="submission" date="2019-04" db="EMBL/GenBank/DDBJ databases">
        <title>Evolution of Biomass-Degrading Anaerobic Consortia Revealed by Metagenomics.</title>
        <authorList>
            <person name="Peng X."/>
        </authorList>
    </citation>
    <scope>NUCLEOTIDE SEQUENCE</scope>
    <source>
        <strain evidence="7">SIG311</strain>
    </source>
</reference>
<organism evidence="7 8">
    <name type="scientific">Pseudobutyrivibrio ruminis</name>
    <dbReference type="NCBI Taxonomy" id="46206"/>
    <lineage>
        <taxon>Bacteria</taxon>
        <taxon>Bacillati</taxon>
        <taxon>Bacillota</taxon>
        <taxon>Clostridia</taxon>
        <taxon>Lachnospirales</taxon>
        <taxon>Lachnospiraceae</taxon>
        <taxon>Pseudobutyrivibrio</taxon>
    </lineage>
</organism>
<evidence type="ECO:0000256" key="3">
    <source>
        <dbReference type="ARBA" id="ARBA00023125"/>
    </source>
</evidence>
<dbReference type="PANTHER" id="PTHR44591">
    <property type="entry name" value="STRESS RESPONSE REGULATOR PROTEIN 1"/>
    <property type="match status" value="1"/>
</dbReference>
<dbReference type="SUPFAM" id="SSF46894">
    <property type="entry name" value="C-terminal effector domain of the bipartite response regulators"/>
    <property type="match status" value="1"/>
</dbReference>
<dbReference type="EMBL" id="SVER01000001">
    <property type="protein sequence ID" value="MBE5918213.1"/>
    <property type="molecule type" value="Genomic_DNA"/>
</dbReference>
<dbReference type="Pfam" id="PF00072">
    <property type="entry name" value="Response_reg"/>
    <property type="match status" value="1"/>
</dbReference>
<evidence type="ECO:0000313" key="7">
    <source>
        <dbReference type="EMBL" id="MBE5918213.1"/>
    </source>
</evidence>
<keyword evidence="2 5" id="KW-0597">Phosphoprotein</keyword>
<dbReference type="GO" id="GO:0006355">
    <property type="term" value="P:regulation of DNA-templated transcription"/>
    <property type="evidence" value="ECO:0007669"/>
    <property type="project" value="InterPro"/>
</dbReference>
<dbReference type="InterPro" id="IPR036388">
    <property type="entry name" value="WH-like_DNA-bd_sf"/>
</dbReference>
<protein>
    <recommendedName>
        <fullName evidence="1">Stage 0 sporulation protein A homolog</fullName>
    </recommendedName>
</protein>
<dbReference type="GO" id="GO:0003677">
    <property type="term" value="F:DNA binding"/>
    <property type="evidence" value="ECO:0007669"/>
    <property type="project" value="UniProtKB-KW"/>
</dbReference>
<dbReference type="InterPro" id="IPR011006">
    <property type="entry name" value="CheY-like_superfamily"/>
</dbReference>
<dbReference type="Gene3D" id="1.10.10.10">
    <property type="entry name" value="Winged helix-like DNA-binding domain superfamily/Winged helix DNA-binding domain"/>
    <property type="match status" value="1"/>
</dbReference>
<dbReference type="PROSITE" id="PS50110">
    <property type="entry name" value="RESPONSE_REGULATORY"/>
    <property type="match status" value="1"/>
</dbReference>
<name>A0A927YP74_9FIRM</name>
<feature type="domain" description="Response regulatory" evidence="6">
    <location>
        <begin position="2"/>
        <end position="116"/>
    </location>
</feature>
<dbReference type="InterPro" id="IPR001789">
    <property type="entry name" value="Sig_transdc_resp-reg_receiver"/>
</dbReference>
<dbReference type="GO" id="GO:0000160">
    <property type="term" value="P:phosphorelay signal transduction system"/>
    <property type="evidence" value="ECO:0007669"/>
    <property type="project" value="InterPro"/>
</dbReference>
<feature type="modified residue" description="4-aspartylphosphate" evidence="5">
    <location>
        <position position="53"/>
    </location>
</feature>
<dbReference type="SMART" id="SM00448">
    <property type="entry name" value="REC"/>
    <property type="match status" value="1"/>
</dbReference>
<evidence type="ECO:0000313" key="8">
    <source>
        <dbReference type="Proteomes" id="UP000766246"/>
    </source>
</evidence>